<evidence type="ECO:0000313" key="6">
    <source>
        <dbReference type="Proteomes" id="UP001501508"/>
    </source>
</evidence>
<dbReference type="CDD" id="cd06267">
    <property type="entry name" value="PBP1_LacI_sugar_binding-like"/>
    <property type="match status" value="1"/>
</dbReference>
<dbReference type="InterPro" id="IPR028082">
    <property type="entry name" value="Peripla_BP_I"/>
</dbReference>
<reference evidence="6" key="1">
    <citation type="journal article" date="2019" name="Int. J. Syst. Evol. Microbiol.">
        <title>The Global Catalogue of Microorganisms (GCM) 10K type strain sequencing project: providing services to taxonomists for standard genome sequencing and annotation.</title>
        <authorList>
            <consortium name="The Broad Institute Genomics Platform"/>
            <consortium name="The Broad Institute Genome Sequencing Center for Infectious Disease"/>
            <person name="Wu L."/>
            <person name="Ma J."/>
        </authorList>
    </citation>
    <scope>NUCLEOTIDE SEQUENCE [LARGE SCALE GENOMIC DNA]</scope>
    <source>
        <strain evidence="6">JCM 31920</strain>
    </source>
</reference>
<gene>
    <name evidence="5" type="ORF">GCM10023091_24250</name>
</gene>
<keyword evidence="3" id="KW-0804">Transcription</keyword>
<dbReference type="InterPro" id="IPR000843">
    <property type="entry name" value="HTH_LacI"/>
</dbReference>
<organism evidence="5 6">
    <name type="scientific">Ravibacter arvi</name>
    <dbReference type="NCBI Taxonomy" id="2051041"/>
    <lineage>
        <taxon>Bacteria</taxon>
        <taxon>Pseudomonadati</taxon>
        <taxon>Bacteroidota</taxon>
        <taxon>Cytophagia</taxon>
        <taxon>Cytophagales</taxon>
        <taxon>Spirosomataceae</taxon>
        <taxon>Ravibacter</taxon>
    </lineage>
</organism>
<keyword evidence="2 5" id="KW-0238">DNA-binding</keyword>
<dbReference type="SUPFAM" id="SSF47413">
    <property type="entry name" value="lambda repressor-like DNA-binding domains"/>
    <property type="match status" value="1"/>
</dbReference>
<dbReference type="CDD" id="cd01392">
    <property type="entry name" value="HTH_LacI"/>
    <property type="match status" value="1"/>
</dbReference>
<dbReference type="SMART" id="SM00354">
    <property type="entry name" value="HTH_LACI"/>
    <property type="match status" value="1"/>
</dbReference>
<dbReference type="GO" id="GO:0003677">
    <property type="term" value="F:DNA binding"/>
    <property type="evidence" value="ECO:0007669"/>
    <property type="project" value="UniProtKB-KW"/>
</dbReference>
<dbReference type="InterPro" id="IPR010982">
    <property type="entry name" value="Lambda_DNA-bd_dom_sf"/>
</dbReference>
<protein>
    <submittedName>
        <fullName evidence="5">LacI family DNA-binding transcriptional regulator</fullName>
    </submittedName>
</protein>
<keyword evidence="1" id="KW-0805">Transcription regulation</keyword>
<dbReference type="Gene3D" id="1.10.260.40">
    <property type="entry name" value="lambda repressor-like DNA-binding domains"/>
    <property type="match status" value="1"/>
</dbReference>
<dbReference type="PROSITE" id="PS50932">
    <property type="entry name" value="HTH_LACI_2"/>
    <property type="match status" value="1"/>
</dbReference>
<dbReference type="InterPro" id="IPR046335">
    <property type="entry name" value="LacI/GalR-like_sensor"/>
</dbReference>
<proteinExistence type="predicted"/>
<sequence>MTDDFEIATDCIKVFSIKNTIIIWWGFTSFGGTVHYMEKDVTIYDIAAALGLSAATVSRALKDHPAIHSATKGLVRLKAEEMGYRRNAFASNLRRKRTNILGVIVPRLNSSFMSAVLAGMERVANDAGYNLLIAQSLESSQKEIAAAATMFNSRVDGLLVSLAYDTDDLGHLEKFRRYNIPLVFFDRVPEPQFGAARVIIDNFEAGREATRHLLATCSRVMHVTGNLKRNVYAERFRGYLCALGEAGLVFSEELLLSNDLSVQAGAAVADRIIGMADMPEGLFIANDLCAIGFIQSMKERGHPMPATARVVGFNDDPIAGFVEPQLTTIQYQGELMGETALTALIRQLNGQGGAETDTVVLSHRLIVRASS</sequence>
<dbReference type="SUPFAM" id="SSF53822">
    <property type="entry name" value="Periplasmic binding protein-like I"/>
    <property type="match status" value="1"/>
</dbReference>
<evidence type="ECO:0000259" key="4">
    <source>
        <dbReference type="PROSITE" id="PS50932"/>
    </source>
</evidence>
<feature type="domain" description="HTH lacI-type" evidence="4">
    <location>
        <begin position="41"/>
        <end position="95"/>
    </location>
</feature>
<keyword evidence="6" id="KW-1185">Reference proteome</keyword>
<dbReference type="Pfam" id="PF13377">
    <property type="entry name" value="Peripla_BP_3"/>
    <property type="match status" value="1"/>
</dbReference>
<dbReference type="EMBL" id="BAABEY010000024">
    <property type="protein sequence ID" value="GAA4440508.1"/>
    <property type="molecule type" value="Genomic_DNA"/>
</dbReference>
<evidence type="ECO:0000313" key="5">
    <source>
        <dbReference type="EMBL" id="GAA4440508.1"/>
    </source>
</evidence>
<dbReference type="PANTHER" id="PTHR30146:SF109">
    <property type="entry name" value="HTH-TYPE TRANSCRIPTIONAL REGULATOR GALS"/>
    <property type="match status" value="1"/>
</dbReference>
<evidence type="ECO:0000256" key="1">
    <source>
        <dbReference type="ARBA" id="ARBA00023015"/>
    </source>
</evidence>
<dbReference type="Gene3D" id="3.40.50.2300">
    <property type="match status" value="2"/>
</dbReference>
<comment type="caution">
    <text evidence="5">The sequence shown here is derived from an EMBL/GenBank/DDBJ whole genome shotgun (WGS) entry which is preliminary data.</text>
</comment>
<dbReference type="PANTHER" id="PTHR30146">
    <property type="entry name" value="LACI-RELATED TRANSCRIPTIONAL REPRESSOR"/>
    <property type="match status" value="1"/>
</dbReference>
<dbReference type="Proteomes" id="UP001501508">
    <property type="component" value="Unassembled WGS sequence"/>
</dbReference>
<dbReference type="Pfam" id="PF00356">
    <property type="entry name" value="LacI"/>
    <property type="match status" value="1"/>
</dbReference>
<accession>A0ABP8LZT1</accession>
<name>A0ABP8LZT1_9BACT</name>
<evidence type="ECO:0000256" key="2">
    <source>
        <dbReference type="ARBA" id="ARBA00023125"/>
    </source>
</evidence>
<evidence type="ECO:0000256" key="3">
    <source>
        <dbReference type="ARBA" id="ARBA00023163"/>
    </source>
</evidence>